<dbReference type="EMBL" id="JAGGKS010000001">
    <property type="protein sequence ID" value="MBP1924169.1"/>
    <property type="molecule type" value="Genomic_DNA"/>
</dbReference>
<evidence type="ECO:0000313" key="1">
    <source>
        <dbReference type="EMBL" id="MBP1924169.1"/>
    </source>
</evidence>
<evidence type="ECO:0000313" key="2">
    <source>
        <dbReference type="Proteomes" id="UP001519342"/>
    </source>
</evidence>
<dbReference type="RefSeq" id="WP_209509956.1">
    <property type="nucleotide sequence ID" value="NZ_JAGGKS010000001.1"/>
</dbReference>
<keyword evidence="2" id="KW-1185">Reference proteome</keyword>
<organism evidence="1 2">
    <name type="scientific">Sedimentibacter acidaminivorans</name>
    <dbReference type="NCBI Taxonomy" id="913099"/>
    <lineage>
        <taxon>Bacteria</taxon>
        <taxon>Bacillati</taxon>
        <taxon>Bacillota</taxon>
        <taxon>Tissierellia</taxon>
        <taxon>Sedimentibacter</taxon>
    </lineage>
</organism>
<name>A0ABS4G921_9FIRM</name>
<gene>
    <name evidence="1" type="ORF">J2Z76_000022</name>
</gene>
<accession>A0ABS4G921</accession>
<proteinExistence type="predicted"/>
<dbReference type="Proteomes" id="UP001519342">
    <property type="component" value="Unassembled WGS sequence"/>
</dbReference>
<comment type="caution">
    <text evidence="1">The sequence shown here is derived from an EMBL/GenBank/DDBJ whole genome shotgun (WGS) entry which is preliminary data.</text>
</comment>
<sequence length="102" mass="11833">MNVLKFKSFDDVEDQSYPRTDINKHPIWSSPQFTDNSNYLQEYLKSMIGRLVKVDFLIGNDNLVCKEGILKEIGTDYIVLELLQSNDLLVGDLYSIRFVQII</sequence>
<reference evidence="1 2" key="1">
    <citation type="submission" date="2021-03" db="EMBL/GenBank/DDBJ databases">
        <title>Genomic Encyclopedia of Type Strains, Phase IV (KMG-IV): sequencing the most valuable type-strain genomes for metagenomic binning, comparative biology and taxonomic classification.</title>
        <authorList>
            <person name="Goeker M."/>
        </authorList>
    </citation>
    <scope>NUCLEOTIDE SEQUENCE [LARGE SCALE GENOMIC DNA]</scope>
    <source>
        <strain evidence="1 2">DSM 24004</strain>
    </source>
</reference>
<protein>
    <recommendedName>
        <fullName evidence="3">DUF2642 domain-containing protein</fullName>
    </recommendedName>
</protein>
<evidence type="ECO:0008006" key="3">
    <source>
        <dbReference type="Google" id="ProtNLM"/>
    </source>
</evidence>